<reference evidence="2" key="2">
    <citation type="submission" date="2021-09" db="EMBL/GenBank/DDBJ databases">
        <authorList>
            <person name="Jia N."/>
            <person name="Wang J."/>
            <person name="Shi W."/>
            <person name="Du L."/>
            <person name="Sun Y."/>
            <person name="Zhan W."/>
            <person name="Jiang J."/>
            <person name="Wang Q."/>
            <person name="Zhang B."/>
            <person name="Ji P."/>
            <person name="Sakyi L.B."/>
            <person name="Cui X."/>
            <person name="Yuan T."/>
            <person name="Jiang B."/>
            <person name="Yang W."/>
            <person name="Lam T.T.-Y."/>
            <person name="Chang Q."/>
            <person name="Ding S."/>
            <person name="Wang X."/>
            <person name="Zhu J."/>
            <person name="Ruan X."/>
            <person name="Zhao L."/>
            <person name="Wei J."/>
            <person name="Que T."/>
            <person name="Du C."/>
            <person name="Cheng J."/>
            <person name="Dai P."/>
            <person name="Han X."/>
            <person name="Huang E."/>
            <person name="Gao Y."/>
            <person name="Liu J."/>
            <person name="Shao H."/>
            <person name="Ye R."/>
            <person name="Li L."/>
            <person name="Wei W."/>
            <person name="Wang X."/>
            <person name="Wang C."/>
            <person name="Huo Q."/>
            <person name="Li W."/>
            <person name="Guo W."/>
            <person name="Chen H."/>
            <person name="Chen S."/>
            <person name="Zhou L."/>
            <person name="Zhou L."/>
            <person name="Ni X."/>
            <person name="Tian J."/>
            <person name="Zhou Y."/>
            <person name="Sheng Y."/>
            <person name="Liu T."/>
            <person name="Pan Y."/>
            <person name="Xia L."/>
            <person name="Li J."/>
            <person name="Zhao F."/>
            <person name="Cao W."/>
        </authorList>
    </citation>
    <scope>NUCLEOTIDE SEQUENCE</scope>
    <source>
        <strain evidence="2">Rmic-2018</strain>
        <tissue evidence="2">Larvae</tissue>
    </source>
</reference>
<name>A0A9J6E7H7_RHIMP</name>
<dbReference type="AlphaFoldDB" id="A0A9J6E7H7"/>
<evidence type="ECO:0000256" key="1">
    <source>
        <dbReference type="SAM" id="MobiDB-lite"/>
    </source>
</evidence>
<dbReference type="VEuPathDB" id="VectorBase:LOC119165602"/>
<protein>
    <submittedName>
        <fullName evidence="2">Uncharacterized protein</fullName>
    </submittedName>
</protein>
<dbReference type="OrthoDB" id="6492321at2759"/>
<sequence>MASNSAAYFDPVAAEIAIVRALDELCVRRSNVAMHRTRIDELRRDIAHLRECIDVEKHRLRVTEWQMSERHSVLRQEAEQRRRPMLAEKDALTRHIGRVKCNLSAAVGRARSLETEKLTLEGKVKDLRDQKGHLEEVLRERSAQLHDLTMACRPVLDEFRKLVALLDAVQASLFDVLRRRVALERERRECVKRESRLASECASLKKALESATSSADEVQQAGAEAGHTGPAPDRWHKSLMEKLESDAAACQRDLESLKRAVGCGTATDVALQTALDVPDASAL</sequence>
<proteinExistence type="predicted"/>
<feature type="region of interest" description="Disordered" evidence="1">
    <location>
        <begin position="212"/>
        <end position="234"/>
    </location>
</feature>
<dbReference type="EMBL" id="JABSTU010000005">
    <property type="protein sequence ID" value="KAH8030069.1"/>
    <property type="molecule type" value="Genomic_DNA"/>
</dbReference>
<evidence type="ECO:0000313" key="3">
    <source>
        <dbReference type="Proteomes" id="UP000821866"/>
    </source>
</evidence>
<dbReference type="OMA" id="ASCRCDF"/>
<keyword evidence="3" id="KW-1185">Reference proteome</keyword>
<gene>
    <name evidence="2" type="ORF">HPB51_006501</name>
</gene>
<organism evidence="2 3">
    <name type="scientific">Rhipicephalus microplus</name>
    <name type="common">Cattle tick</name>
    <name type="synonym">Boophilus microplus</name>
    <dbReference type="NCBI Taxonomy" id="6941"/>
    <lineage>
        <taxon>Eukaryota</taxon>
        <taxon>Metazoa</taxon>
        <taxon>Ecdysozoa</taxon>
        <taxon>Arthropoda</taxon>
        <taxon>Chelicerata</taxon>
        <taxon>Arachnida</taxon>
        <taxon>Acari</taxon>
        <taxon>Parasitiformes</taxon>
        <taxon>Ixodida</taxon>
        <taxon>Ixodoidea</taxon>
        <taxon>Ixodidae</taxon>
        <taxon>Rhipicephalinae</taxon>
        <taxon>Rhipicephalus</taxon>
        <taxon>Boophilus</taxon>
    </lineage>
</organism>
<accession>A0A9J6E7H7</accession>
<dbReference type="Proteomes" id="UP000821866">
    <property type="component" value="Chromosome 3"/>
</dbReference>
<reference evidence="2" key="1">
    <citation type="journal article" date="2020" name="Cell">
        <title>Large-Scale Comparative Analyses of Tick Genomes Elucidate Their Genetic Diversity and Vector Capacities.</title>
        <authorList>
            <consortium name="Tick Genome and Microbiome Consortium (TIGMIC)"/>
            <person name="Jia N."/>
            <person name="Wang J."/>
            <person name="Shi W."/>
            <person name="Du L."/>
            <person name="Sun Y."/>
            <person name="Zhan W."/>
            <person name="Jiang J.F."/>
            <person name="Wang Q."/>
            <person name="Zhang B."/>
            <person name="Ji P."/>
            <person name="Bell-Sakyi L."/>
            <person name="Cui X.M."/>
            <person name="Yuan T.T."/>
            <person name="Jiang B.G."/>
            <person name="Yang W.F."/>
            <person name="Lam T.T."/>
            <person name="Chang Q.C."/>
            <person name="Ding S.J."/>
            <person name="Wang X.J."/>
            <person name="Zhu J.G."/>
            <person name="Ruan X.D."/>
            <person name="Zhao L."/>
            <person name="Wei J.T."/>
            <person name="Ye R.Z."/>
            <person name="Que T.C."/>
            <person name="Du C.H."/>
            <person name="Zhou Y.H."/>
            <person name="Cheng J.X."/>
            <person name="Dai P.F."/>
            <person name="Guo W.B."/>
            <person name="Han X.H."/>
            <person name="Huang E.J."/>
            <person name="Li L.F."/>
            <person name="Wei W."/>
            <person name="Gao Y.C."/>
            <person name="Liu J.Z."/>
            <person name="Shao H.Z."/>
            <person name="Wang X."/>
            <person name="Wang C.C."/>
            <person name="Yang T.C."/>
            <person name="Huo Q.B."/>
            <person name="Li W."/>
            <person name="Chen H.Y."/>
            <person name="Chen S.E."/>
            <person name="Zhou L.G."/>
            <person name="Ni X.B."/>
            <person name="Tian J.H."/>
            <person name="Sheng Y."/>
            <person name="Liu T."/>
            <person name="Pan Y.S."/>
            <person name="Xia L.Y."/>
            <person name="Li J."/>
            <person name="Zhao F."/>
            <person name="Cao W.C."/>
        </authorList>
    </citation>
    <scope>NUCLEOTIDE SEQUENCE</scope>
    <source>
        <strain evidence="2">Rmic-2018</strain>
    </source>
</reference>
<comment type="caution">
    <text evidence="2">The sequence shown here is derived from an EMBL/GenBank/DDBJ whole genome shotgun (WGS) entry which is preliminary data.</text>
</comment>
<evidence type="ECO:0000313" key="2">
    <source>
        <dbReference type="EMBL" id="KAH8030069.1"/>
    </source>
</evidence>